<dbReference type="EC" id="2.7.9.2" evidence="5 15"/>
<sequence>MSNIGEVPLVLWYNQLGMNDVDRVGGKNASLGEMITNLSSLGVSVPNGFATTSDAFNQFLDQSGVNQRIYELLDKTDIDDIDELAKAGKQIRQWIIETPFQPELEQAILTAYQQLSSDDADASFAVRSSATAEDMPDASFAGQQETFLNVQGIDAVMVAVKHVYASLFNDRAISYRVHQGYDHRGVALSAGVQRMVRSDLASSGVMFTIDTESGFDQVVFITAAFGLGEMVVQGAVNPDEFYVHKPTLAANRPSIVRRNMGSKKIRMVYADSKEHGEQVRIEDVPQDDRDRFSLTDDEVQALARQAVQIEQHYQRPMDIEWAKDGHTGKLFIVQARPETVRSNGQVMERYSLQGKGKVVIEGRAIGHRIGAGEVKVIHDISEMNRIEKGDVLVTDMTDPDWEPIMKKASAIVTNRGGRTCHAAIIARELGIPAVVGCGDATERLQEGHKVTVSCAEGDTGYVYDELLDFDITSSQVDELPALPLKIMMNVGNPDRAFDFACLPNEGVGLARLEFIINRMIGVHPKALLEFDQQTPELQKQIKALMKGFDDPVEFYIGRLTEGIATLGAAFSPKRVIVRLSDFKSNEYANLVGGERYEPQEENPMLGFRGAGRYVADSFRDCFALECAAVKRVRNEMGLTNVEIMVPFVRTVAQAKAVVEELERQGLKRGENGLKLIMMCEIPSNALLAEQFLQYFDGFSIGSNDMTQLALGLDRDSGVVSELFDERNEAVKALLSMAIRAAKKQGKYVGICGQGPSDHEDFAAWLMEEGIDSLSLNPDTVVQTWLSLAQIK</sequence>
<keyword evidence="10 15" id="KW-0418">Kinase</keyword>
<evidence type="ECO:0000256" key="9">
    <source>
        <dbReference type="ARBA" id="ARBA00022741"/>
    </source>
</evidence>
<keyword evidence="19" id="KW-0670">Pyruvate</keyword>
<dbReference type="Pfam" id="PF02896">
    <property type="entry name" value="PEP-utilizers_C"/>
    <property type="match status" value="1"/>
</dbReference>
<comment type="pathway">
    <text evidence="3 15">Carbohydrate biosynthesis; gluconeogenesis.</text>
</comment>
<dbReference type="SUPFAM" id="SSF56059">
    <property type="entry name" value="Glutathione synthetase ATP-binding domain-like"/>
    <property type="match status" value="1"/>
</dbReference>
<dbReference type="GO" id="GO:0008986">
    <property type="term" value="F:pyruvate, water dikinase activity"/>
    <property type="evidence" value="ECO:0007669"/>
    <property type="project" value="UniProtKB-EC"/>
</dbReference>
<feature type="domain" description="PEP-utilising enzyme mobile" evidence="16">
    <location>
        <begin position="386"/>
        <end position="457"/>
    </location>
</feature>
<dbReference type="InterPro" id="IPR002192">
    <property type="entry name" value="PPDK_AMP/ATP-bd"/>
</dbReference>
<protein>
    <recommendedName>
        <fullName evidence="6 15">Phosphoenolpyruvate synthase</fullName>
        <shortName evidence="15">PEP synthase</shortName>
        <ecNumber evidence="5 15">2.7.9.2</ecNumber>
    </recommendedName>
    <alternativeName>
        <fullName evidence="13 15">Pyruvate, water dikinase</fullName>
    </alternativeName>
</protein>
<dbReference type="RefSeq" id="WP_017802157.1">
    <property type="nucleotide sequence ID" value="NZ_JAGGMQ010000001.1"/>
</dbReference>
<evidence type="ECO:0000313" key="20">
    <source>
        <dbReference type="Proteomes" id="UP001195624"/>
    </source>
</evidence>
<accession>A0ABS4PF05</accession>
<evidence type="ECO:0000256" key="13">
    <source>
        <dbReference type="ARBA" id="ARBA00033470"/>
    </source>
</evidence>
<comment type="caution">
    <text evidence="19">The sequence shown here is derived from an EMBL/GenBank/DDBJ whole genome shotgun (WGS) entry which is preliminary data.</text>
</comment>
<evidence type="ECO:0000256" key="1">
    <source>
        <dbReference type="ARBA" id="ARBA00001946"/>
    </source>
</evidence>
<feature type="domain" description="Pyruvate phosphate dikinase AMP/ATP-binding" evidence="17">
    <location>
        <begin position="22"/>
        <end position="347"/>
    </location>
</feature>
<dbReference type="InterPro" id="IPR008279">
    <property type="entry name" value="PEP-util_enz_mobile_dom"/>
</dbReference>
<name>A0ABS4PF05_9GAMM</name>
<evidence type="ECO:0000259" key="17">
    <source>
        <dbReference type="Pfam" id="PF01326"/>
    </source>
</evidence>
<dbReference type="Proteomes" id="UP001195624">
    <property type="component" value="Unassembled WGS sequence"/>
</dbReference>
<keyword evidence="12 15" id="KW-0460">Magnesium</keyword>
<dbReference type="PROSITE" id="PS00370">
    <property type="entry name" value="PEP_ENZYMES_PHOS_SITE"/>
    <property type="match status" value="1"/>
</dbReference>
<dbReference type="Gene3D" id="3.30.1490.20">
    <property type="entry name" value="ATP-grasp fold, A domain"/>
    <property type="match status" value="1"/>
</dbReference>
<dbReference type="InterPro" id="IPR023151">
    <property type="entry name" value="PEP_util_CS"/>
</dbReference>
<comment type="cofactor">
    <cofactor evidence="1 15">
        <name>Mg(2+)</name>
        <dbReference type="ChEBI" id="CHEBI:18420"/>
    </cofactor>
</comment>
<reference evidence="19 20" key="1">
    <citation type="submission" date="2021-03" db="EMBL/GenBank/DDBJ databases">
        <authorList>
            <person name="D'Agostino P."/>
            <person name="Huntemann M."/>
            <person name="Clum A."/>
            <person name="Spunde A."/>
            <person name="Palaniappan K."/>
            <person name="Ritter S."/>
            <person name="Mikhailova N."/>
            <person name="Chen I.-M."/>
            <person name="Stamatis D."/>
            <person name="Reddy T."/>
            <person name="O'Malley R."/>
            <person name="Daum C."/>
            <person name="Shapiro N."/>
            <person name="Ivanova N."/>
            <person name="Kyrpides N."/>
            <person name="Woyke T."/>
        </authorList>
    </citation>
    <scope>NUCLEOTIDE SEQUENCE [LARGE SCALE GENOMIC DNA]</scope>
    <source>
        <strain evidence="19 20">WS4403</strain>
    </source>
</reference>
<evidence type="ECO:0000256" key="8">
    <source>
        <dbReference type="ARBA" id="ARBA00022723"/>
    </source>
</evidence>
<dbReference type="InterPro" id="IPR013815">
    <property type="entry name" value="ATP_grasp_subdomain_1"/>
</dbReference>
<dbReference type="InterPro" id="IPR006319">
    <property type="entry name" value="PEP_synth"/>
</dbReference>
<dbReference type="NCBIfam" id="TIGR01418">
    <property type="entry name" value="PEP_synth"/>
    <property type="match status" value="1"/>
</dbReference>
<evidence type="ECO:0000259" key="18">
    <source>
        <dbReference type="Pfam" id="PF02896"/>
    </source>
</evidence>
<keyword evidence="8 15" id="KW-0479">Metal-binding</keyword>
<evidence type="ECO:0000256" key="10">
    <source>
        <dbReference type="ARBA" id="ARBA00022777"/>
    </source>
</evidence>
<evidence type="ECO:0000256" key="15">
    <source>
        <dbReference type="PIRNR" id="PIRNR000854"/>
    </source>
</evidence>
<comment type="function">
    <text evidence="2 15">Catalyzes the phosphorylation of pyruvate to phosphoenolpyruvate.</text>
</comment>
<dbReference type="InterPro" id="IPR000121">
    <property type="entry name" value="PEP_util_C"/>
</dbReference>
<dbReference type="SUPFAM" id="SSF52009">
    <property type="entry name" value="Phosphohistidine domain"/>
    <property type="match status" value="1"/>
</dbReference>
<evidence type="ECO:0000256" key="3">
    <source>
        <dbReference type="ARBA" id="ARBA00004742"/>
    </source>
</evidence>
<evidence type="ECO:0000256" key="4">
    <source>
        <dbReference type="ARBA" id="ARBA00007837"/>
    </source>
</evidence>
<comment type="catalytic activity">
    <reaction evidence="14 15">
        <text>pyruvate + ATP + H2O = phosphoenolpyruvate + AMP + phosphate + 2 H(+)</text>
        <dbReference type="Rhea" id="RHEA:11364"/>
        <dbReference type="ChEBI" id="CHEBI:15361"/>
        <dbReference type="ChEBI" id="CHEBI:15377"/>
        <dbReference type="ChEBI" id="CHEBI:15378"/>
        <dbReference type="ChEBI" id="CHEBI:30616"/>
        <dbReference type="ChEBI" id="CHEBI:43474"/>
        <dbReference type="ChEBI" id="CHEBI:58702"/>
        <dbReference type="ChEBI" id="CHEBI:456215"/>
        <dbReference type="EC" id="2.7.9.2"/>
    </reaction>
</comment>
<evidence type="ECO:0000256" key="12">
    <source>
        <dbReference type="ARBA" id="ARBA00022842"/>
    </source>
</evidence>
<dbReference type="InterPro" id="IPR036637">
    <property type="entry name" value="Phosphohistidine_dom_sf"/>
</dbReference>
<dbReference type="PANTHER" id="PTHR43030:SF1">
    <property type="entry name" value="PHOSPHOENOLPYRUVATE SYNTHASE"/>
    <property type="match status" value="1"/>
</dbReference>
<keyword evidence="11 15" id="KW-0067">ATP-binding</keyword>
<dbReference type="Gene3D" id="3.20.20.60">
    <property type="entry name" value="Phosphoenolpyruvate-binding domains"/>
    <property type="match status" value="1"/>
</dbReference>
<evidence type="ECO:0000256" key="5">
    <source>
        <dbReference type="ARBA" id="ARBA00011996"/>
    </source>
</evidence>
<evidence type="ECO:0000256" key="14">
    <source>
        <dbReference type="ARBA" id="ARBA00047700"/>
    </source>
</evidence>
<dbReference type="Gene3D" id="3.50.30.10">
    <property type="entry name" value="Phosphohistidine domain"/>
    <property type="match status" value="1"/>
</dbReference>
<feature type="domain" description="PEP-utilising enzyme C-terminal" evidence="18">
    <location>
        <begin position="484"/>
        <end position="790"/>
    </location>
</feature>
<organism evidence="19 20">
    <name type="scientific">Winslowiella toletana</name>
    <dbReference type="NCBI Taxonomy" id="92490"/>
    <lineage>
        <taxon>Bacteria</taxon>
        <taxon>Pseudomonadati</taxon>
        <taxon>Pseudomonadota</taxon>
        <taxon>Gammaproteobacteria</taxon>
        <taxon>Enterobacterales</taxon>
        <taxon>Erwiniaceae</taxon>
        <taxon>Winslowiella</taxon>
    </lineage>
</organism>
<dbReference type="Pfam" id="PF01326">
    <property type="entry name" value="PPDK_N"/>
    <property type="match status" value="1"/>
</dbReference>
<dbReference type="SUPFAM" id="SSF51621">
    <property type="entry name" value="Phosphoenolpyruvate/pyruvate domain"/>
    <property type="match status" value="1"/>
</dbReference>
<keyword evidence="20" id="KW-1185">Reference proteome</keyword>
<dbReference type="NCBIfam" id="NF005057">
    <property type="entry name" value="PRK06464.1"/>
    <property type="match status" value="1"/>
</dbReference>
<comment type="similarity">
    <text evidence="4 15">Belongs to the PEP-utilizing enzyme family.</text>
</comment>
<dbReference type="InterPro" id="IPR015813">
    <property type="entry name" value="Pyrv/PenolPyrv_kinase-like_dom"/>
</dbReference>
<keyword evidence="9 15" id="KW-0547">Nucleotide-binding</keyword>
<evidence type="ECO:0000256" key="7">
    <source>
        <dbReference type="ARBA" id="ARBA00022679"/>
    </source>
</evidence>
<dbReference type="Pfam" id="PF00391">
    <property type="entry name" value="PEP-utilizers"/>
    <property type="match status" value="1"/>
</dbReference>
<keyword evidence="7 15" id="KW-0808">Transferase</keyword>
<dbReference type="Gene3D" id="3.30.470.20">
    <property type="entry name" value="ATP-grasp fold, B domain"/>
    <property type="match status" value="1"/>
</dbReference>
<gene>
    <name evidence="19" type="ORF">J2125_004406</name>
</gene>
<dbReference type="PANTHER" id="PTHR43030">
    <property type="entry name" value="PHOSPHOENOLPYRUVATE SYNTHASE"/>
    <property type="match status" value="1"/>
</dbReference>
<dbReference type="PIRSF" id="PIRSF000854">
    <property type="entry name" value="PEP_synthase"/>
    <property type="match status" value="1"/>
</dbReference>
<proteinExistence type="inferred from homology"/>
<dbReference type="InterPro" id="IPR018274">
    <property type="entry name" value="PEP_util_AS"/>
</dbReference>
<reference evidence="20" key="2">
    <citation type="submission" date="2023-07" db="EMBL/GenBank/DDBJ databases">
        <title>Genome mining of underrepresented organisms for secondary metabolites.</title>
        <authorList>
            <person name="D'Agostino P.M."/>
        </authorList>
    </citation>
    <scope>NUCLEOTIDE SEQUENCE [LARGE SCALE GENOMIC DNA]</scope>
    <source>
        <strain evidence="20">WS4403</strain>
    </source>
</reference>
<evidence type="ECO:0000259" key="16">
    <source>
        <dbReference type="Pfam" id="PF00391"/>
    </source>
</evidence>
<evidence type="ECO:0000256" key="11">
    <source>
        <dbReference type="ARBA" id="ARBA00022840"/>
    </source>
</evidence>
<evidence type="ECO:0000256" key="2">
    <source>
        <dbReference type="ARBA" id="ARBA00002988"/>
    </source>
</evidence>
<dbReference type="EMBL" id="JAGGMQ010000001">
    <property type="protein sequence ID" value="MBP2171214.1"/>
    <property type="molecule type" value="Genomic_DNA"/>
</dbReference>
<evidence type="ECO:0000313" key="19">
    <source>
        <dbReference type="EMBL" id="MBP2171214.1"/>
    </source>
</evidence>
<dbReference type="InterPro" id="IPR040442">
    <property type="entry name" value="Pyrv_kinase-like_dom_sf"/>
</dbReference>
<evidence type="ECO:0000256" key="6">
    <source>
        <dbReference type="ARBA" id="ARBA00021623"/>
    </source>
</evidence>
<dbReference type="PROSITE" id="PS00742">
    <property type="entry name" value="PEP_ENZYMES_2"/>
    <property type="match status" value="1"/>
</dbReference>